<gene>
    <name evidence="14" type="primary">LOC107010312</name>
</gene>
<keyword evidence="9 11" id="KW-0503">Monooxygenase</keyword>
<evidence type="ECO:0000256" key="6">
    <source>
        <dbReference type="ARBA" id="ARBA00022989"/>
    </source>
</evidence>
<keyword evidence="8 11" id="KW-0408">Iron</keyword>
<feature type="transmembrane region" description="Helical" evidence="12">
    <location>
        <begin position="6"/>
        <end position="26"/>
    </location>
</feature>
<keyword evidence="5 11" id="KW-0479">Metal-binding</keyword>
<evidence type="ECO:0000256" key="3">
    <source>
        <dbReference type="ARBA" id="ARBA00022617"/>
    </source>
</evidence>
<evidence type="ECO:0000256" key="9">
    <source>
        <dbReference type="ARBA" id="ARBA00023033"/>
    </source>
</evidence>
<reference evidence="13" key="1">
    <citation type="journal article" date="2014" name="Nat. Genet.">
        <title>The genome of the stress-tolerant wild tomato species Solanum pennellii.</title>
        <authorList>
            <person name="Bolger A."/>
            <person name="Scossa F."/>
            <person name="Bolger M.E."/>
            <person name="Lanz C."/>
            <person name="Maumus F."/>
            <person name="Tohge T."/>
            <person name="Quesneville H."/>
            <person name="Alseekh S."/>
            <person name="Sorensen I."/>
            <person name="Lichtenstein G."/>
            <person name="Fich E.A."/>
            <person name="Conte M."/>
            <person name="Keller H."/>
            <person name="Schneeberger K."/>
            <person name="Schwacke R."/>
            <person name="Ofner I."/>
            <person name="Vrebalov J."/>
            <person name="Xu Y."/>
            <person name="Osorio S."/>
            <person name="Aflitos S.A."/>
            <person name="Schijlen E."/>
            <person name="Jimenez-Gomez J.M."/>
            <person name="Ryngajllo M."/>
            <person name="Kimura S."/>
            <person name="Kumar R."/>
            <person name="Koenig D."/>
            <person name="Headland L.R."/>
            <person name="Maloof J.N."/>
            <person name="Sinha N."/>
            <person name="van Ham R.C."/>
            <person name="Lankhorst R.K."/>
            <person name="Mao L."/>
            <person name="Vogel A."/>
            <person name="Arsova B."/>
            <person name="Panstruga R."/>
            <person name="Fei Z."/>
            <person name="Rose J.K."/>
            <person name="Zamir D."/>
            <person name="Carrari F."/>
            <person name="Giovannoni J.J."/>
            <person name="Weigel D."/>
            <person name="Usadel B."/>
            <person name="Fernie A.R."/>
        </authorList>
    </citation>
    <scope>NUCLEOTIDE SEQUENCE [LARGE SCALE GENOMIC DNA]</scope>
    <source>
        <strain evidence="13">cv. LA0716</strain>
    </source>
</reference>
<comment type="subcellular location">
    <subcellularLocation>
        <location evidence="1">Membrane</location>
    </subcellularLocation>
</comment>
<evidence type="ECO:0000313" key="13">
    <source>
        <dbReference type="Proteomes" id="UP000694930"/>
    </source>
</evidence>
<evidence type="ECO:0000256" key="5">
    <source>
        <dbReference type="ARBA" id="ARBA00022723"/>
    </source>
</evidence>
<evidence type="ECO:0000256" key="8">
    <source>
        <dbReference type="ARBA" id="ARBA00023004"/>
    </source>
</evidence>
<protein>
    <submittedName>
        <fullName evidence="14">Geraniol 8-hydroxylase-like</fullName>
    </submittedName>
</protein>
<dbReference type="CDD" id="cd11073">
    <property type="entry name" value="CYP76-like"/>
    <property type="match status" value="1"/>
</dbReference>
<evidence type="ECO:0000256" key="12">
    <source>
        <dbReference type="SAM" id="Phobius"/>
    </source>
</evidence>
<dbReference type="InterPro" id="IPR036396">
    <property type="entry name" value="Cyt_P450_sf"/>
</dbReference>
<evidence type="ECO:0000256" key="7">
    <source>
        <dbReference type="ARBA" id="ARBA00023002"/>
    </source>
</evidence>
<evidence type="ECO:0000256" key="4">
    <source>
        <dbReference type="ARBA" id="ARBA00022692"/>
    </source>
</evidence>
<evidence type="ECO:0000313" key="14">
    <source>
        <dbReference type="RefSeq" id="XP_015065075.1"/>
    </source>
</evidence>
<dbReference type="Pfam" id="PF00067">
    <property type="entry name" value="p450"/>
    <property type="match status" value="1"/>
</dbReference>
<keyword evidence="7 11" id="KW-0560">Oxidoreductase</keyword>
<dbReference type="Gene3D" id="1.10.630.10">
    <property type="entry name" value="Cytochrome P450"/>
    <property type="match status" value="1"/>
</dbReference>
<keyword evidence="10 12" id="KW-0472">Membrane</keyword>
<dbReference type="InterPro" id="IPR001128">
    <property type="entry name" value="Cyt_P450"/>
</dbReference>
<evidence type="ECO:0000256" key="2">
    <source>
        <dbReference type="ARBA" id="ARBA00010617"/>
    </source>
</evidence>
<evidence type="ECO:0000256" key="11">
    <source>
        <dbReference type="RuleBase" id="RU000461"/>
    </source>
</evidence>
<dbReference type="RefSeq" id="XP_015065075.1">
    <property type="nucleotide sequence ID" value="XM_015209589.2"/>
</dbReference>
<keyword evidence="4 12" id="KW-0812">Transmembrane</keyword>
<accession>A0ABM1G2G4</accession>
<dbReference type="PANTHER" id="PTHR47950:SF4">
    <property type="entry name" value="GERANIOL 8-HYDROXYLASE-LIKE"/>
    <property type="match status" value="1"/>
</dbReference>
<evidence type="ECO:0000256" key="10">
    <source>
        <dbReference type="ARBA" id="ARBA00023136"/>
    </source>
</evidence>
<dbReference type="PROSITE" id="PS00086">
    <property type="entry name" value="CYTOCHROME_P450"/>
    <property type="match status" value="1"/>
</dbReference>
<dbReference type="PANTHER" id="PTHR47950">
    <property type="entry name" value="CYTOCHROME P450, FAMILY 76, SUBFAMILY C, POLYPEPTIDE 5-RELATED"/>
    <property type="match status" value="1"/>
</dbReference>
<dbReference type="InterPro" id="IPR002401">
    <property type="entry name" value="Cyt_P450_E_grp-I"/>
</dbReference>
<dbReference type="SUPFAM" id="SSF48264">
    <property type="entry name" value="Cytochrome P450"/>
    <property type="match status" value="1"/>
</dbReference>
<dbReference type="InterPro" id="IPR017972">
    <property type="entry name" value="Cyt_P450_CS"/>
</dbReference>
<name>A0ABM1G2G4_SOLPN</name>
<evidence type="ECO:0000256" key="1">
    <source>
        <dbReference type="ARBA" id="ARBA00004370"/>
    </source>
</evidence>
<dbReference type="PRINTS" id="PR00463">
    <property type="entry name" value="EP450I"/>
</dbReference>
<keyword evidence="3 11" id="KW-0349">Heme</keyword>
<dbReference type="PRINTS" id="PR00385">
    <property type="entry name" value="P450"/>
</dbReference>
<sequence length="500" mass="55979">MDYVVIIVGGLLLAWTLLQWIHWVAISNRSNKKLPPGPIPLPLIGNLHSILGDQPHKSLARLAQIYGPIISLRMGQITTVVISSPTVAKQVLQKQDLAFSSRTIPDAICTNNHHHLSVVFLPVCSLWRSMRKILNSNLLSGNKLDATLHLRSQKMQDFIGYCSKCSQTGESVNIGKAAFETMVNLLSSTIFSKDVVDPYANSGKEFKDVIRGILEESGKPNFADYFPLLKRIDPQGIRRRTGKHFDKLLHQIIKGLVDQRLDQRRKSPNGSRTDFLQVMLNTSEEDPQAINRNHIQHLCLDLFVAGTDTTSSTLEWAMVEVMRKPYIMNKAKSELADVIGKGTIIEEADIARLPYLQCIVKETLRMHPPVPFLIRKVDQDVEALGYFVPKDSQVLVNIWSIGRDPATWEDPLTFNPERFLDLKMGVLGLDFELIPFGAGRRICPGLTMATTVLSTMLGSLLNSFDWKAEGEIAAKDLDVEEKFGFTLARSRPLQAIPIPL</sequence>
<organism evidence="13 14">
    <name type="scientific">Solanum pennellii</name>
    <name type="common">Tomato</name>
    <name type="synonym">Lycopersicon pennellii</name>
    <dbReference type="NCBI Taxonomy" id="28526"/>
    <lineage>
        <taxon>Eukaryota</taxon>
        <taxon>Viridiplantae</taxon>
        <taxon>Streptophyta</taxon>
        <taxon>Embryophyta</taxon>
        <taxon>Tracheophyta</taxon>
        <taxon>Spermatophyta</taxon>
        <taxon>Magnoliopsida</taxon>
        <taxon>eudicotyledons</taxon>
        <taxon>Gunneridae</taxon>
        <taxon>Pentapetalae</taxon>
        <taxon>asterids</taxon>
        <taxon>lamiids</taxon>
        <taxon>Solanales</taxon>
        <taxon>Solanaceae</taxon>
        <taxon>Solanoideae</taxon>
        <taxon>Solaneae</taxon>
        <taxon>Solanum</taxon>
        <taxon>Solanum subgen. Lycopersicon</taxon>
    </lineage>
</organism>
<dbReference type="Proteomes" id="UP000694930">
    <property type="component" value="Chromosome 2"/>
</dbReference>
<keyword evidence="6 12" id="KW-1133">Transmembrane helix</keyword>
<dbReference type="GeneID" id="107010312"/>
<reference evidence="14" key="2">
    <citation type="submission" date="2025-08" db="UniProtKB">
        <authorList>
            <consortium name="RefSeq"/>
        </authorList>
    </citation>
    <scope>IDENTIFICATION</scope>
</reference>
<comment type="similarity">
    <text evidence="2 11">Belongs to the cytochrome P450 family.</text>
</comment>
<keyword evidence="13" id="KW-1185">Reference proteome</keyword>
<proteinExistence type="inferred from homology"/>